<gene>
    <name evidence="1" type="ORF">SAMN04489807_1694</name>
</gene>
<name>A0A1H4L8I8_9MICO</name>
<evidence type="ECO:0000313" key="1">
    <source>
        <dbReference type="EMBL" id="SEB66768.1"/>
    </source>
</evidence>
<dbReference type="OrthoDB" id="4471973at2"/>
<dbReference type="Proteomes" id="UP000183750">
    <property type="component" value="Unassembled WGS sequence"/>
</dbReference>
<evidence type="ECO:0000313" key="2">
    <source>
        <dbReference type="Proteomes" id="UP000183750"/>
    </source>
</evidence>
<protein>
    <submittedName>
        <fullName evidence="1">Uncharacterized protein</fullName>
    </submittedName>
</protein>
<dbReference type="RefSeq" id="WP_060928737.1">
    <property type="nucleotide sequence ID" value="NZ_FNSQ01000005.1"/>
</dbReference>
<sequence>MGSPNELDDDVPIARLLVEETYALDVLVLREAIPYSRPRQTQVRRLGNDVTAEMQSAYGRIDRPAATFKL</sequence>
<dbReference type="EMBL" id="FNSQ01000005">
    <property type="protein sequence ID" value="SEB66768.1"/>
    <property type="molecule type" value="Genomic_DNA"/>
</dbReference>
<keyword evidence="2" id="KW-1185">Reference proteome</keyword>
<dbReference type="AlphaFoldDB" id="A0A1H4L8I8"/>
<reference evidence="2" key="1">
    <citation type="submission" date="2016-10" db="EMBL/GenBank/DDBJ databases">
        <authorList>
            <person name="Varghese N."/>
            <person name="Submissions S."/>
        </authorList>
    </citation>
    <scope>NUCLEOTIDE SEQUENCE [LARGE SCALE GENOMIC DNA]</scope>
    <source>
        <strain evidence="2">DSM 16089</strain>
    </source>
</reference>
<proteinExistence type="predicted"/>
<organism evidence="1 2">
    <name type="scientific">Microbacterium hydrocarbonoxydans</name>
    <dbReference type="NCBI Taxonomy" id="273678"/>
    <lineage>
        <taxon>Bacteria</taxon>
        <taxon>Bacillati</taxon>
        <taxon>Actinomycetota</taxon>
        <taxon>Actinomycetes</taxon>
        <taxon>Micrococcales</taxon>
        <taxon>Microbacteriaceae</taxon>
        <taxon>Microbacterium</taxon>
    </lineage>
</organism>
<accession>A0A1H4L8I8</accession>